<dbReference type="EMBL" id="CP017637">
    <property type="protein sequence ID" value="APG12011.1"/>
    <property type="molecule type" value="Genomic_DNA"/>
</dbReference>
<proteinExistence type="predicted"/>
<evidence type="ECO:0000313" key="1">
    <source>
        <dbReference type="EMBL" id="APG12011.1"/>
    </source>
</evidence>
<organism evidence="1 2">
    <name type="scientific">Bradyrhizobium japonicum</name>
    <dbReference type="NCBI Taxonomy" id="375"/>
    <lineage>
        <taxon>Bacteria</taxon>
        <taxon>Pseudomonadati</taxon>
        <taxon>Pseudomonadota</taxon>
        <taxon>Alphaproteobacteria</taxon>
        <taxon>Hyphomicrobiales</taxon>
        <taxon>Nitrobacteraceae</taxon>
        <taxon>Bradyrhizobium</taxon>
    </lineage>
</organism>
<dbReference type="RefSeq" id="WP_071913948.1">
    <property type="nucleotide sequence ID" value="NZ_CP017637.1"/>
</dbReference>
<reference evidence="1 2" key="1">
    <citation type="submission" date="2016-11" db="EMBL/GenBank/DDBJ databases">
        <title>Complete Genome Sequence of Bradyrhizobium sp. strain J5, an isolated from soybean nodule in Hokkaido.</title>
        <authorList>
            <person name="Kanehara K."/>
        </authorList>
    </citation>
    <scope>NUCLEOTIDE SEQUENCE [LARGE SCALE GENOMIC DNA]</scope>
    <source>
        <strain evidence="1 2">J5</strain>
    </source>
</reference>
<sequence length="530" mass="58744">MNDLMAVPEWTQVRQKSGLDPLGLQAASVRLYQALLPGISNVTLRTRYYGLYTWLSEQYAKRNHDADPEAWKRTVRRAEALYALTAARANLEGEHQETGVAGVLWAQRRLAQHQGGAIDFAAHADPGADATPYLQQAWGAFGAAYESQLREAGVLGGAEAHSLSVPTEIIGDNFSGVFARAAGETGEKFLKIVKAGRVSLNALDELAPILPSRIHAQSHERDAYERMLFAGYPDATENDHARRKTLTLVLRVIQLLGEDVEAGDMRWLLYAGHDWEGKSIDIPEPELETQRRGWWAYQAGDLGRMAYEALLKWLLDTLEPHQSGLATDQLIDAALDRLEVTQAGWPKTWSDLVAALPKAGHCLASDEPTSELALSWDVLEAGTDERQAPVRSAQAAIELMAVLSRQCADHRQFFANQHGGDHPDAPGRSFANELSFLDGQAGTPIPDLLRLIFKKRILQRHLWVAMRKLQYQRDYTFLVETHDGRLRLRAKDGPVATNPRLGPALTFLKDIHLVDENGLTKRGNRLASAA</sequence>
<dbReference type="OrthoDB" id="1078940at2"/>
<name>A0A1L3FFF9_BRAJP</name>
<evidence type="ECO:0000313" key="2">
    <source>
        <dbReference type="Proteomes" id="UP000181962"/>
    </source>
</evidence>
<gene>
    <name evidence="1" type="ORF">BKD09_27110</name>
</gene>
<dbReference type="AlphaFoldDB" id="A0A1L3FFF9"/>
<accession>A0A1L3FFF9</accession>
<dbReference type="Proteomes" id="UP000181962">
    <property type="component" value="Chromosome"/>
</dbReference>
<protein>
    <submittedName>
        <fullName evidence="1">Uncharacterized protein</fullName>
    </submittedName>
</protein>